<accession>A0ACB7TTM2</accession>
<keyword evidence="2" id="KW-1185">Reference proteome</keyword>
<reference evidence="1" key="1">
    <citation type="submission" date="2020-05" db="EMBL/GenBank/DDBJ databases">
        <title>Large-scale comparative analyses of tick genomes elucidate their genetic diversity and vector capacities.</title>
        <authorList>
            <person name="Jia N."/>
            <person name="Wang J."/>
            <person name="Shi W."/>
            <person name="Du L."/>
            <person name="Sun Y."/>
            <person name="Zhan W."/>
            <person name="Jiang J."/>
            <person name="Wang Q."/>
            <person name="Zhang B."/>
            <person name="Ji P."/>
            <person name="Sakyi L.B."/>
            <person name="Cui X."/>
            <person name="Yuan T."/>
            <person name="Jiang B."/>
            <person name="Yang W."/>
            <person name="Lam T.T.-Y."/>
            <person name="Chang Q."/>
            <person name="Ding S."/>
            <person name="Wang X."/>
            <person name="Zhu J."/>
            <person name="Ruan X."/>
            <person name="Zhao L."/>
            <person name="Wei J."/>
            <person name="Que T."/>
            <person name="Du C."/>
            <person name="Cheng J."/>
            <person name="Dai P."/>
            <person name="Han X."/>
            <person name="Huang E."/>
            <person name="Gao Y."/>
            <person name="Liu J."/>
            <person name="Shao H."/>
            <person name="Ye R."/>
            <person name="Li L."/>
            <person name="Wei W."/>
            <person name="Wang X."/>
            <person name="Wang C."/>
            <person name="Yang T."/>
            <person name="Huo Q."/>
            <person name="Li W."/>
            <person name="Guo W."/>
            <person name="Chen H."/>
            <person name="Zhou L."/>
            <person name="Ni X."/>
            <person name="Tian J."/>
            <person name="Zhou Y."/>
            <person name="Sheng Y."/>
            <person name="Liu T."/>
            <person name="Pan Y."/>
            <person name="Xia L."/>
            <person name="Li J."/>
            <person name="Zhao F."/>
            <person name="Cao W."/>
        </authorList>
    </citation>
    <scope>NUCLEOTIDE SEQUENCE</scope>
    <source>
        <strain evidence="1">Hyas-2018</strain>
    </source>
</reference>
<proteinExistence type="predicted"/>
<organism evidence="1 2">
    <name type="scientific">Hyalomma asiaticum</name>
    <name type="common">Tick</name>
    <dbReference type="NCBI Taxonomy" id="266040"/>
    <lineage>
        <taxon>Eukaryota</taxon>
        <taxon>Metazoa</taxon>
        <taxon>Ecdysozoa</taxon>
        <taxon>Arthropoda</taxon>
        <taxon>Chelicerata</taxon>
        <taxon>Arachnida</taxon>
        <taxon>Acari</taxon>
        <taxon>Parasitiformes</taxon>
        <taxon>Ixodida</taxon>
        <taxon>Ixodoidea</taxon>
        <taxon>Ixodidae</taxon>
        <taxon>Hyalomminae</taxon>
        <taxon>Hyalomma</taxon>
    </lineage>
</organism>
<dbReference type="EMBL" id="CM023481">
    <property type="protein sequence ID" value="KAH6948264.1"/>
    <property type="molecule type" value="Genomic_DNA"/>
</dbReference>
<evidence type="ECO:0000313" key="1">
    <source>
        <dbReference type="EMBL" id="KAH6948264.1"/>
    </source>
</evidence>
<comment type="caution">
    <text evidence="1">The sequence shown here is derived from an EMBL/GenBank/DDBJ whole genome shotgun (WGS) entry which is preliminary data.</text>
</comment>
<protein>
    <submittedName>
        <fullName evidence="1">Uncharacterized protein</fullName>
    </submittedName>
</protein>
<gene>
    <name evidence="1" type="ORF">HPB50_023315</name>
</gene>
<sequence>MKDLIAAAPRNVTHFIIHCGTNDLTHYTGKMADTPAAACASSTVKSQRSTNWPDAATRALIRLREDNLAALRSNVRNARIYSTIVEELNAGLPYGEGPCTLKQLRLKMDNLAKRYR</sequence>
<dbReference type="Proteomes" id="UP000821845">
    <property type="component" value="Chromosome 1"/>
</dbReference>
<evidence type="ECO:0000313" key="2">
    <source>
        <dbReference type="Proteomes" id="UP000821845"/>
    </source>
</evidence>
<name>A0ACB7TTM2_HYAAI</name>